<dbReference type="AlphaFoldDB" id="A0A8J8G5V5"/>
<evidence type="ECO:0000256" key="6">
    <source>
        <dbReference type="ARBA" id="ARBA00023010"/>
    </source>
</evidence>
<dbReference type="PANTHER" id="PTHR42982:SF1">
    <property type="entry name" value="SEC-INDEPENDENT PROTEIN TRANSLOCASE PROTEIN TATA"/>
    <property type="match status" value="1"/>
</dbReference>
<reference evidence="10" key="1">
    <citation type="submission" date="2020-05" db="EMBL/GenBank/DDBJ databases">
        <title>Genomic Encyclopedia of Type Strains, Phase IV (KMG-V): Genome sequencing to study the core and pangenomes of soil and plant-associated prokaryotes.</title>
        <authorList>
            <person name="Whitman W."/>
        </authorList>
    </citation>
    <scope>NUCLEOTIDE SEQUENCE</scope>
    <source>
        <strain evidence="10">16F</strain>
    </source>
</reference>
<keyword evidence="8" id="KW-0175">Coiled coil</keyword>
<gene>
    <name evidence="10" type="ORF">HNQ03_001120</name>
</gene>
<dbReference type="PANTHER" id="PTHR42982">
    <property type="entry name" value="SEC-INDEPENDENT PROTEIN TRANSLOCASE PROTEIN TATA"/>
    <property type="match status" value="1"/>
</dbReference>
<dbReference type="EMBL" id="JABSNO010000006">
    <property type="protein sequence ID" value="NRS92053.1"/>
    <property type="molecule type" value="Genomic_DNA"/>
</dbReference>
<dbReference type="GO" id="GO:0015031">
    <property type="term" value="P:protein transport"/>
    <property type="evidence" value="ECO:0007669"/>
    <property type="project" value="UniProtKB-KW"/>
</dbReference>
<dbReference type="Gene3D" id="1.20.5.3310">
    <property type="match status" value="1"/>
</dbReference>
<evidence type="ECO:0000256" key="1">
    <source>
        <dbReference type="ARBA" id="ARBA00004167"/>
    </source>
</evidence>
<name>A0A8J8G5V5_9FLAO</name>
<evidence type="ECO:0000313" key="10">
    <source>
        <dbReference type="EMBL" id="NRS92053.1"/>
    </source>
</evidence>
<dbReference type="Proteomes" id="UP000610746">
    <property type="component" value="Unassembled WGS sequence"/>
</dbReference>
<dbReference type="GO" id="GO:0016020">
    <property type="term" value="C:membrane"/>
    <property type="evidence" value="ECO:0007669"/>
    <property type="project" value="UniProtKB-ARBA"/>
</dbReference>
<evidence type="ECO:0000256" key="4">
    <source>
        <dbReference type="ARBA" id="ARBA00022927"/>
    </source>
</evidence>
<keyword evidence="5" id="KW-1133">Transmembrane helix</keyword>
<dbReference type="Pfam" id="PF02416">
    <property type="entry name" value="TatA_B_E"/>
    <property type="match status" value="1"/>
</dbReference>
<feature type="region of interest" description="Disordered" evidence="9">
    <location>
        <begin position="87"/>
        <end position="108"/>
    </location>
</feature>
<evidence type="ECO:0000256" key="8">
    <source>
        <dbReference type="SAM" id="Coils"/>
    </source>
</evidence>
<proteinExistence type="predicted"/>
<sequence>MELSFMEMAMIVLAIIILFGPKKIPTIARDLGSGIRKMKAAMEDVKTEIMKETDNPISEIKNEIDKMKESAKDFDLRDQFQKEILSDEERKISKANELKDDHQGPVSR</sequence>
<organism evidence="10 11">
    <name type="scientific">Frigoriflavimonas asaccharolytica</name>
    <dbReference type="NCBI Taxonomy" id="2735899"/>
    <lineage>
        <taxon>Bacteria</taxon>
        <taxon>Pseudomonadati</taxon>
        <taxon>Bacteroidota</taxon>
        <taxon>Flavobacteriia</taxon>
        <taxon>Flavobacteriales</taxon>
        <taxon>Weeksellaceae</taxon>
        <taxon>Frigoriflavimonas</taxon>
    </lineage>
</organism>
<protein>
    <submittedName>
        <fullName evidence="10">Sec-independent protein translocase protein TatB</fullName>
    </submittedName>
</protein>
<evidence type="ECO:0000256" key="9">
    <source>
        <dbReference type="SAM" id="MobiDB-lite"/>
    </source>
</evidence>
<keyword evidence="2" id="KW-0813">Transport</keyword>
<evidence type="ECO:0000256" key="5">
    <source>
        <dbReference type="ARBA" id="ARBA00022989"/>
    </source>
</evidence>
<evidence type="ECO:0000256" key="7">
    <source>
        <dbReference type="ARBA" id="ARBA00023136"/>
    </source>
</evidence>
<keyword evidence="11" id="KW-1185">Reference proteome</keyword>
<evidence type="ECO:0000256" key="2">
    <source>
        <dbReference type="ARBA" id="ARBA00022448"/>
    </source>
</evidence>
<keyword evidence="7" id="KW-0472">Membrane</keyword>
<keyword evidence="3" id="KW-0812">Transmembrane</keyword>
<comment type="subcellular location">
    <subcellularLocation>
        <location evidence="1">Membrane</location>
        <topology evidence="1">Single-pass membrane protein</topology>
    </subcellularLocation>
</comment>
<keyword evidence="6" id="KW-0811">Translocation</keyword>
<keyword evidence="4" id="KW-0653">Protein transport</keyword>
<dbReference type="RefSeq" id="WP_173778668.1">
    <property type="nucleotide sequence ID" value="NZ_JABSNO010000006.1"/>
</dbReference>
<evidence type="ECO:0000256" key="3">
    <source>
        <dbReference type="ARBA" id="ARBA00022692"/>
    </source>
</evidence>
<dbReference type="InterPro" id="IPR003369">
    <property type="entry name" value="TatA/B/E"/>
</dbReference>
<evidence type="ECO:0000313" key="11">
    <source>
        <dbReference type="Proteomes" id="UP000610746"/>
    </source>
</evidence>
<accession>A0A8J8G5V5</accession>
<comment type="caution">
    <text evidence="10">The sequence shown here is derived from an EMBL/GenBank/DDBJ whole genome shotgun (WGS) entry which is preliminary data.</text>
</comment>
<feature type="coiled-coil region" evidence="8">
    <location>
        <begin position="35"/>
        <end position="77"/>
    </location>
</feature>